<keyword evidence="2" id="KW-1185">Reference proteome</keyword>
<sequence length="191" mass="23187">MSEFNFNQHRQQFIDNINETHNVFNDSLALIQHYKAIISTYETHNHYLVNLYNRAYEYFGIFWEVFVENNEDYDYFEREVINHNPEKGEELVEIKEKTKENVDRNLNFNRQTIISISNDDDSTCSCIEYRGSCEDCFLKKFKSEYDSEDNFDYNEYNEAYHNIFNDEEREYNENYHTANTNNFNYESDNDG</sequence>
<proteinExistence type="predicted"/>
<reference evidence="1" key="1">
    <citation type="submission" date="2021-06" db="EMBL/GenBank/DDBJ databases">
        <authorList>
            <person name="Kallberg Y."/>
            <person name="Tangrot J."/>
            <person name="Rosling A."/>
        </authorList>
    </citation>
    <scope>NUCLEOTIDE SEQUENCE</scope>
    <source>
        <strain evidence="1">FL966</strain>
    </source>
</reference>
<dbReference type="AlphaFoldDB" id="A0A9N9IWB1"/>
<dbReference type="EMBL" id="CAJVQA010018213">
    <property type="protein sequence ID" value="CAG8752678.1"/>
    <property type="molecule type" value="Genomic_DNA"/>
</dbReference>
<evidence type="ECO:0000313" key="2">
    <source>
        <dbReference type="Proteomes" id="UP000789759"/>
    </source>
</evidence>
<name>A0A9N9IWB1_9GLOM</name>
<organism evidence="1 2">
    <name type="scientific">Cetraspora pellucida</name>
    <dbReference type="NCBI Taxonomy" id="1433469"/>
    <lineage>
        <taxon>Eukaryota</taxon>
        <taxon>Fungi</taxon>
        <taxon>Fungi incertae sedis</taxon>
        <taxon>Mucoromycota</taxon>
        <taxon>Glomeromycotina</taxon>
        <taxon>Glomeromycetes</taxon>
        <taxon>Diversisporales</taxon>
        <taxon>Gigasporaceae</taxon>
        <taxon>Cetraspora</taxon>
    </lineage>
</organism>
<comment type="caution">
    <text evidence="1">The sequence shown here is derived from an EMBL/GenBank/DDBJ whole genome shotgun (WGS) entry which is preliminary data.</text>
</comment>
<protein>
    <submittedName>
        <fullName evidence="1">23356_t:CDS:1</fullName>
    </submittedName>
</protein>
<accession>A0A9N9IWB1</accession>
<evidence type="ECO:0000313" key="1">
    <source>
        <dbReference type="EMBL" id="CAG8752678.1"/>
    </source>
</evidence>
<gene>
    <name evidence="1" type="ORF">CPELLU_LOCUS14801</name>
</gene>
<feature type="non-terminal residue" evidence="1">
    <location>
        <position position="191"/>
    </location>
</feature>
<dbReference type="Proteomes" id="UP000789759">
    <property type="component" value="Unassembled WGS sequence"/>
</dbReference>